<dbReference type="Proteomes" id="UP001600941">
    <property type="component" value="Unassembled WGS sequence"/>
</dbReference>
<organism evidence="1 2">
    <name type="scientific">Blautia parvula</name>
    <dbReference type="NCBI Taxonomy" id="2877527"/>
    <lineage>
        <taxon>Bacteria</taxon>
        <taxon>Bacillati</taxon>
        <taxon>Bacillota</taxon>
        <taxon>Clostridia</taxon>
        <taxon>Lachnospirales</taxon>
        <taxon>Lachnospiraceae</taxon>
        <taxon>Blautia</taxon>
    </lineage>
</organism>
<dbReference type="Pfam" id="PF13306">
    <property type="entry name" value="LRR_5"/>
    <property type="match status" value="1"/>
</dbReference>
<proteinExistence type="predicted"/>
<accession>A0ABQ0BT54</accession>
<reference evidence="1 2" key="1">
    <citation type="submission" date="2024-04" db="EMBL/GenBank/DDBJ databases">
        <title>Defined microbial consortia suppress multidrug-resistant proinflammatory Enterobacteriaceae via ecological control.</title>
        <authorList>
            <person name="Furuichi M."/>
            <person name="Kawaguchi T."/>
            <person name="Pust M."/>
            <person name="Yasuma K."/>
            <person name="Plichta D."/>
            <person name="Hasegawa N."/>
            <person name="Ohya T."/>
            <person name="Bhattarai S."/>
            <person name="Sasajima S."/>
            <person name="Aoto Y."/>
            <person name="Tuganbaev T."/>
            <person name="Yaginuma M."/>
            <person name="Ueda M."/>
            <person name="Okahashi N."/>
            <person name="Amafuji K."/>
            <person name="Kiridooshi Y."/>
            <person name="Sugita K."/>
            <person name="Strazar M."/>
            <person name="Skelly A."/>
            <person name="Suda W."/>
            <person name="Hattori M."/>
            <person name="Nakamoto N."/>
            <person name="Caballero S."/>
            <person name="Norman J."/>
            <person name="Olle B."/>
            <person name="Tanoue T."/>
            <person name="Arita M."/>
            <person name="Bucci V."/>
            <person name="Atarashi K."/>
            <person name="Xavier R."/>
            <person name="Honda K."/>
        </authorList>
    </citation>
    <scope>NUCLEOTIDE SEQUENCE [LARGE SCALE GENOMIC DNA]</scope>
    <source>
        <strain evidence="2">k34-0107-D12</strain>
    </source>
</reference>
<dbReference type="EMBL" id="BAABZQ010000001">
    <property type="protein sequence ID" value="GAA6499675.1"/>
    <property type="molecule type" value="Genomic_DNA"/>
</dbReference>
<gene>
    <name evidence="1" type="ORF">K340107D12_24910</name>
</gene>
<comment type="caution">
    <text evidence="1">The sequence shown here is derived from an EMBL/GenBank/DDBJ whole genome shotgun (WGS) entry which is preliminary data.</text>
</comment>
<dbReference type="Gene3D" id="3.80.10.10">
    <property type="entry name" value="Ribonuclease Inhibitor"/>
    <property type="match status" value="1"/>
</dbReference>
<name>A0ABQ0BT54_9FIRM</name>
<sequence>MKDKYSMNAGKRDAEASFLPAYHYSPWKEGRTKEEQEALLLAEEMEIADGVEEIGNYTFYGCGRLRSLSFTDSLKRIGGGSFTGCSALRELHVLMGEGAKSCIMDVAAETFHEVFVTITFRETGDRAKLVFPEYYEEGVENTPARILETHFHGSGYRYRQCFTEKRVDYHRYDSLFEVAKVYEKPEILIPMAMGRLMYPRELGEEAGNAYAAYVREHLKEAGAYFLKRREWHSALCYLAEHAVQRAGEMELLLGLASGCGMTEAVSLLMEEKRKRFGRAVKSFEF</sequence>
<evidence type="ECO:0000313" key="1">
    <source>
        <dbReference type="EMBL" id="GAA6499675.1"/>
    </source>
</evidence>
<dbReference type="InterPro" id="IPR032675">
    <property type="entry name" value="LRR_dom_sf"/>
</dbReference>
<evidence type="ECO:0000313" key="2">
    <source>
        <dbReference type="Proteomes" id="UP001600941"/>
    </source>
</evidence>
<dbReference type="InterPro" id="IPR026906">
    <property type="entry name" value="LRR_5"/>
</dbReference>
<dbReference type="RefSeq" id="WP_227210076.1">
    <property type="nucleotide sequence ID" value="NZ_BAABZQ010000001.1"/>
</dbReference>
<protein>
    <recommendedName>
        <fullName evidence="3">Leucine-rich repeat domain-containing protein</fullName>
    </recommendedName>
</protein>
<keyword evidence="2" id="KW-1185">Reference proteome</keyword>
<evidence type="ECO:0008006" key="3">
    <source>
        <dbReference type="Google" id="ProtNLM"/>
    </source>
</evidence>